<accession>S8FEU2</accession>
<proteinExistence type="predicted"/>
<sequence>MRVHSDNTFLVTVLSGHPSLDQINPMLRPIIDVFLELWYTGVAYTSTPRYPWGKRARCALTLLIADLLAARQAAGLSWFNSDLFCAYCMLRLHDRENLAWTTWIPRTATAHRCTAEKWRAAETREERDRIYHEEGARWSEFMRLPYWNAIKFTTADPMHALLNNLLGWHVERVWGINGTLPDDLRGITYDPSRKAPTGDEVQAAWVVLRAGTKSDLESLSRNVLSELCKLEGKRFAGTKPQMLDRLKQVRRRDDPPTEPEMAGAQDILRNGTASSLAGLRARVLAELYAVHVRGETNQQIDQNLSKKELLQGLEEYVSGLIPTAMGLGRAAAKAREETVRQEALVNIAKTNSVVKPHKGNQRIIPIAGSQITMEELANAEFILERGSKKKILGRDSMKRVWAEMAAVTLPSWVSRVPRRVGASPSSSSIGLGADGWRTFCTIHLVTTLCYVWGQKDRSSREYVLLSNFMELITAVKLALTRFTTPERRKKCRTSLFTYLSGLLELFPGTTITSNQHLSAHIPDILEYAGPAPGWSSWGFERSLGQLQKFNTNNQIDRLGSTMLHAFCHKQNLNVLIKQLLQIDCDERVRSLAIDYIRAFESDNRGTLQGELLSGIDETSSETAWMRAQAGEHEFLEPNTAQLVRRWFARNDPQSHKCSAINPYVIPKDKVCDRGIVYKPVHVSKGDSGIVFTLEGEQIWRAGHITKIFLYYKHIRDGTPPITQTFYLVQAFERLTTEHARRDPYRKFCVAGGRLFYAAFEPITYLLTKNDITCHFASIPRRLPGDSVQCVHVLPLDKVSHHHTQYNSVSNTVIQW</sequence>
<protein>
    <recommendedName>
        <fullName evidence="3">SAP domain-containing protein</fullName>
    </recommendedName>
</protein>
<dbReference type="PANTHER" id="PTHR46579:SF1">
    <property type="entry name" value="F5_8 TYPE C DOMAIN-CONTAINING PROTEIN"/>
    <property type="match status" value="1"/>
</dbReference>
<keyword evidence="2" id="KW-1185">Reference proteome</keyword>
<name>S8FEU2_FOMSC</name>
<dbReference type="EMBL" id="KE504152">
    <property type="protein sequence ID" value="EPT00006.1"/>
    <property type="molecule type" value="Genomic_DNA"/>
</dbReference>
<evidence type="ECO:0008006" key="3">
    <source>
        <dbReference type="Google" id="ProtNLM"/>
    </source>
</evidence>
<dbReference type="HOGENOM" id="CLU_002101_0_0_1"/>
<dbReference type="STRING" id="743788.S8FEU2"/>
<dbReference type="PANTHER" id="PTHR46579">
    <property type="entry name" value="F5/8 TYPE C DOMAIN-CONTAINING PROTEIN-RELATED"/>
    <property type="match status" value="1"/>
</dbReference>
<gene>
    <name evidence="1" type="ORF">FOMPIDRAFT_1123486</name>
</gene>
<evidence type="ECO:0000313" key="2">
    <source>
        <dbReference type="Proteomes" id="UP000015241"/>
    </source>
</evidence>
<dbReference type="Proteomes" id="UP000015241">
    <property type="component" value="Unassembled WGS sequence"/>
</dbReference>
<organism evidence="1 2">
    <name type="scientific">Fomitopsis schrenkii</name>
    <name type="common">Brown rot fungus</name>
    <dbReference type="NCBI Taxonomy" id="2126942"/>
    <lineage>
        <taxon>Eukaryota</taxon>
        <taxon>Fungi</taxon>
        <taxon>Dikarya</taxon>
        <taxon>Basidiomycota</taxon>
        <taxon>Agaricomycotina</taxon>
        <taxon>Agaricomycetes</taxon>
        <taxon>Polyporales</taxon>
        <taxon>Fomitopsis</taxon>
    </lineage>
</organism>
<dbReference type="InParanoid" id="S8FEU2"/>
<dbReference type="AlphaFoldDB" id="S8FEU2"/>
<dbReference type="OrthoDB" id="3269001at2759"/>
<evidence type="ECO:0000313" key="1">
    <source>
        <dbReference type="EMBL" id="EPT00006.1"/>
    </source>
</evidence>
<reference evidence="1 2" key="1">
    <citation type="journal article" date="2012" name="Science">
        <title>The Paleozoic origin of enzymatic lignin decomposition reconstructed from 31 fungal genomes.</title>
        <authorList>
            <person name="Floudas D."/>
            <person name="Binder M."/>
            <person name="Riley R."/>
            <person name="Barry K."/>
            <person name="Blanchette R.A."/>
            <person name="Henrissat B."/>
            <person name="Martinez A.T."/>
            <person name="Otillar R."/>
            <person name="Spatafora J.W."/>
            <person name="Yadav J.S."/>
            <person name="Aerts A."/>
            <person name="Benoit I."/>
            <person name="Boyd A."/>
            <person name="Carlson A."/>
            <person name="Copeland A."/>
            <person name="Coutinho P.M."/>
            <person name="de Vries R.P."/>
            <person name="Ferreira P."/>
            <person name="Findley K."/>
            <person name="Foster B."/>
            <person name="Gaskell J."/>
            <person name="Glotzer D."/>
            <person name="Gorecki P."/>
            <person name="Heitman J."/>
            <person name="Hesse C."/>
            <person name="Hori C."/>
            <person name="Igarashi K."/>
            <person name="Jurgens J.A."/>
            <person name="Kallen N."/>
            <person name="Kersten P."/>
            <person name="Kohler A."/>
            <person name="Kuees U."/>
            <person name="Kumar T.K.A."/>
            <person name="Kuo A."/>
            <person name="LaButti K."/>
            <person name="Larrondo L.F."/>
            <person name="Lindquist E."/>
            <person name="Ling A."/>
            <person name="Lombard V."/>
            <person name="Lucas S."/>
            <person name="Lundell T."/>
            <person name="Martin R."/>
            <person name="McLaughlin D.J."/>
            <person name="Morgenstern I."/>
            <person name="Morin E."/>
            <person name="Murat C."/>
            <person name="Nagy L.G."/>
            <person name="Nolan M."/>
            <person name="Ohm R.A."/>
            <person name="Patyshakuliyeva A."/>
            <person name="Rokas A."/>
            <person name="Ruiz-Duenas F.J."/>
            <person name="Sabat G."/>
            <person name="Salamov A."/>
            <person name="Samejima M."/>
            <person name="Schmutz J."/>
            <person name="Slot J.C."/>
            <person name="St John F."/>
            <person name="Stenlid J."/>
            <person name="Sun H."/>
            <person name="Sun S."/>
            <person name="Syed K."/>
            <person name="Tsang A."/>
            <person name="Wiebenga A."/>
            <person name="Young D."/>
            <person name="Pisabarro A."/>
            <person name="Eastwood D.C."/>
            <person name="Martin F."/>
            <person name="Cullen D."/>
            <person name="Grigoriev I.V."/>
            <person name="Hibbett D.S."/>
        </authorList>
    </citation>
    <scope>NUCLEOTIDE SEQUENCE</scope>
    <source>
        <strain evidence="2">FP-58527</strain>
    </source>
</reference>